<dbReference type="EMBL" id="HACA01030528">
    <property type="protein sequence ID" value="CDW47889.1"/>
    <property type="molecule type" value="Transcribed_RNA"/>
</dbReference>
<organism evidence="1">
    <name type="scientific">Lepeophtheirus salmonis</name>
    <name type="common">Salmon louse</name>
    <name type="synonym">Caligus salmonis</name>
    <dbReference type="NCBI Taxonomy" id="72036"/>
    <lineage>
        <taxon>Eukaryota</taxon>
        <taxon>Metazoa</taxon>
        <taxon>Ecdysozoa</taxon>
        <taxon>Arthropoda</taxon>
        <taxon>Crustacea</taxon>
        <taxon>Multicrustacea</taxon>
        <taxon>Hexanauplia</taxon>
        <taxon>Copepoda</taxon>
        <taxon>Siphonostomatoida</taxon>
        <taxon>Caligidae</taxon>
        <taxon>Lepeophtheirus</taxon>
    </lineage>
</organism>
<protein>
    <submittedName>
        <fullName evidence="1">Uncharacterized protein</fullName>
    </submittedName>
</protein>
<feature type="non-terminal residue" evidence="1">
    <location>
        <position position="1"/>
    </location>
</feature>
<sequence length="44" mass="5009">LTSQIGRSDTKKYLYKVNNNQLWTDEYLGKKLIGSSTTNDDIEG</sequence>
<proteinExistence type="predicted"/>
<dbReference type="AlphaFoldDB" id="A0A0K2VBN0"/>
<reference evidence="1" key="1">
    <citation type="submission" date="2014-05" db="EMBL/GenBank/DDBJ databases">
        <authorList>
            <person name="Chronopoulou M."/>
        </authorList>
    </citation>
    <scope>NUCLEOTIDE SEQUENCE</scope>
    <source>
        <tissue evidence="1">Whole organism</tissue>
    </source>
</reference>
<evidence type="ECO:0000313" key="1">
    <source>
        <dbReference type="EMBL" id="CDW47889.1"/>
    </source>
</evidence>
<name>A0A0K2VBN0_LEPSM</name>
<accession>A0A0K2VBN0</accession>